<dbReference type="AlphaFoldDB" id="A0A808FGZ6"/>
<organism evidence="2">
    <name type="scientific">Xanthomonas citri pv. phaseoli var. fuscans</name>
    <dbReference type="NCBI Taxonomy" id="473423"/>
    <lineage>
        <taxon>Bacteria</taxon>
        <taxon>Pseudomonadati</taxon>
        <taxon>Pseudomonadota</taxon>
        <taxon>Gammaproteobacteria</taxon>
        <taxon>Lysobacterales</taxon>
        <taxon>Lysobacteraceae</taxon>
        <taxon>Xanthomonas</taxon>
    </lineage>
</organism>
<gene>
    <name evidence="2" type="ORF">XcfCFBP6167P_12925</name>
</gene>
<proteinExistence type="predicted"/>
<sequence>MTGAVPNVRKAKAIHEKKQAEHNATANKLKKCRATTRGAYRARFRGGFFLEDADRLAPLWHSLILWTDAWEPFLSVSL</sequence>
<dbReference type="EMBL" id="CP021018">
    <property type="protein sequence ID" value="ATS89082.1"/>
    <property type="molecule type" value="Genomic_DNA"/>
</dbReference>
<protein>
    <submittedName>
        <fullName evidence="2">Uncharacterized protein</fullName>
    </submittedName>
</protein>
<evidence type="ECO:0000313" key="2">
    <source>
        <dbReference type="EMBL" id="ATS89082.1"/>
    </source>
</evidence>
<feature type="region of interest" description="Disordered" evidence="1">
    <location>
        <begin position="1"/>
        <end position="28"/>
    </location>
</feature>
<accession>A0A808FGZ6</accession>
<name>A0A808FGZ6_XANCI</name>
<evidence type="ECO:0000256" key="1">
    <source>
        <dbReference type="SAM" id="MobiDB-lite"/>
    </source>
</evidence>
<reference evidence="2" key="1">
    <citation type="journal article" date="2017" name="BMC Genomics">
        <title>Xanthomonas adaptation to common bean is associated with horizontal transfers of genes encoding TAL effectors.</title>
        <authorList>
            <person name="Ruh M."/>
            <person name="Briand M."/>
            <person name="Bonneau S."/>
            <person name="Jacques M.A."/>
            <person name="Chen N.W.G."/>
        </authorList>
    </citation>
    <scope>NUCLEOTIDE SEQUENCE [LARGE SCALE GENOMIC DNA]</scope>
    <source>
        <strain evidence="2">CFBP6167</strain>
    </source>
</reference>